<dbReference type="Pfam" id="PF08544">
    <property type="entry name" value="GHMP_kinases_C"/>
    <property type="match status" value="1"/>
</dbReference>
<gene>
    <name evidence="8" type="primary">hddA</name>
    <name evidence="8" type="ORF">CLHUN_15110</name>
</gene>
<dbReference type="PRINTS" id="PR00960">
    <property type="entry name" value="LMBPPROTEIN"/>
</dbReference>
<dbReference type="SUPFAM" id="SSF55060">
    <property type="entry name" value="GHMP Kinase, C-terminal domain"/>
    <property type="match status" value="1"/>
</dbReference>
<comment type="similarity">
    <text evidence="5">Belongs to the GHMP kinase family.</text>
</comment>
<keyword evidence="1 8" id="KW-0808">Transferase</keyword>
<dbReference type="InterPro" id="IPR020568">
    <property type="entry name" value="Ribosomal_Su5_D2-typ_SF"/>
</dbReference>
<dbReference type="InterPro" id="IPR036554">
    <property type="entry name" value="GHMP_kinase_C_sf"/>
</dbReference>
<evidence type="ECO:0000256" key="5">
    <source>
        <dbReference type="ARBA" id="ARBA00038121"/>
    </source>
</evidence>
<dbReference type="STRING" id="48256.CLHUN_15110"/>
<evidence type="ECO:0000256" key="3">
    <source>
        <dbReference type="ARBA" id="ARBA00022777"/>
    </source>
</evidence>
<keyword evidence="4" id="KW-0067">ATP-binding</keyword>
<comment type="caution">
    <text evidence="8">The sequence shown here is derived from an EMBL/GenBank/DDBJ whole genome shotgun (WGS) entry which is preliminary data.</text>
</comment>
<accession>A0A1V4SKV0</accession>
<evidence type="ECO:0000256" key="1">
    <source>
        <dbReference type="ARBA" id="ARBA00022679"/>
    </source>
</evidence>
<keyword evidence="9" id="KW-1185">Reference proteome</keyword>
<dbReference type="GO" id="GO:0050201">
    <property type="term" value="F:fucokinase activity"/>
    <property type="evidence" value="ECO:0007669"/>
    <property type="project" value="TreeGrafter"/>
</dbReference>
<protein>
    <submittedName>
        <fullName evidence="8">D-glycero-alpha-D-manno-heptose 7-phosphate kinase</fullName>
        <ecNumber evidence="8">2.7.1.168</ecNumber>
    </submittedName>
</protein>
<dbReference type="InterPro" id="IPR013750">
    <property type="entry name" value="GHMP_kinase_C_dom"/>
</dbReference>
<evidence type="ECO:0000259" key="6">
    <source>
        <dbReference type="Pfam" id="PF00288"/>
    </source>
</evidence>
<evidence type="ECO:0000313" key="8">
    <source>
        <dbReference type="EMBL" id="OPX44518.1"/>
    </source>
</evidence>
<dbReference type="Gene3D" id="3.30.230.120">
    <property type="match status" value="1"/>
</dbReference>
<name>A0A1V4SKV0_RUMHU</name>
<dbReference type="GO" id="GO:0042352">
    <property type="term" value="P:GDP-L-fucose salvage"/>
    <property type="evidence" value="ECO:0007669"/>
    <property type="project" value="TreeGrafter"/>
</dbReference>
<evidence type="ECO:0000313" key="9">
    <source>
        <dbReference type="Proteomes" id="UP000191554"/>
    </source>
</evidence>
<evidence type="ECO:0000256" key="4">
    <source>
        <dbReference type="ARBA" id="ARBA00022840"/>
    </source>
</evidence>
<evidence type="ECO:0000259" key="7">
    <source>
        <dbReference type="Pfam" id="PF08544"/>
    </source>
</evidence>
<dbReference type="Proteomes" id="UP000191554">
    <property type="component" value="Unassembled WGS sequence"/>
</dbReference>
<feature type="domain" description="GHMP kinase C-terminal" evidence="7">
    <location>
        <begin position="229"/>
        <end position="293"/>
    </location>
</feature>
<sequence>MELVISQTPLRISFFGGGTDFKDYYENYGGTVLSAAINKYIYVIANPRNDDDIVLNYFNRERVQNVNEVEHKILCEALKIAEIIGAIEITSFSDIHSDGSGLGSSSAFTVGLLNSLYAYKGEYKNPSELAELACKIEIDILGEPIGKQDQYASAFGGLKKYSFNTDGTVAVKEIEIGPEAWHTLNMCTSLFYTGITRKASSVLHDQKTNIGINIDNLNMLKEIVLQGEEYLKNGDIENIGILLNENWEKKKRLSARISNEEIDAIYSQAKQAGAYGGKLLGAGGGGYFLFAYPQENYKHITSALKGYKEMPFAFEASGSRIVFNNGKNKM</sequence>
<dbReference type="InterPro" id="IPR001174">
    <property type="entry name" value="HddA/FKP"/>
</dbReference>
<dbReference type="InterPro" id="IPR052203">
    <property type="entry name" value="GHMP_Kinase-Related"/>
</dbReference>
<dbReference type="PANTHER" id="PTHR32463">
    <property type="entry name" value="L-FUCOSE KINASE"/>
    <property type="match status" value="1"/>
</dbReference>
<reference evidence="8 9" key="1">
    <citation type="submission" date="2017-03" db="EMBL/GenBank/DDBJ databases">
        <title>Genome sequence of Clostridium hungatei DSM 14427.</title>
        <authorList>
            <person name="Poehlein A."/>
            <person name="Daniel R."/>
        </authorList>
    </citation>
    <scope>NUCLEOTIDE SEQUENCE [LARGE SCALE GENOMIC DNA]</scope>
    <source>
        <strain evidence="8 9">DSM 14427</strain>
    </source>
</reference>
<feature type="domain" description="GHMP kinase N-terminal" evidence="6">
    <location>
        <begin position="79"/>
        <end position="157"/>
    </location>
</feature>
<dbReference type="GO" id="GO:0005524">
    <property type="term" value="F:ATP binding"/>
    <property type="evidence" value="ECO:0007669"/>
    <property type="project" value="UniProtKB-KW"/>
</dbReference>
<dbReference type="PANTHER" id="PTHR32463:SF0">
    <property type="entry name" value="L-FUCOSE KINASE"/>
    <property type="match status" value="1"/>
</dbReference>
<proteinExistence type="inferred from homology"/>
<dbReference type="EMBL" id="MZGX01000008">
    <property type="protein sequence ID" value="OPX44518.1"/>
    <property type="molecule type" value="Genomic_DNA"/>
</dbReference>
<keyword evidence="3 8" id="KW-0418">Kinase</keyword>
<dbReference type="EC" id="2.7.1.168" evidence="8"/>
<keyword evidence="2" id="KW-0547">Nucleotide-binding</keyword>
<dbReference type="OrthoDB" id="9812992at2"/>
<dbReference type="AlphaFoldDB" id="A0A1V4SKV0"/>
<evidence type="ECO:0000256" key="2">
    <source>
        <dbReference type="ARBA" id="ARBA00022741"/>
    </source>
</evidence>
<dbReference type="InterPro" id="IPR014606">
    <property type="entry name" value="Heptose_7-P_kinase"/>
</dbReference>
<dbReference type="InterPro" id="IPR006204">
    <property type="entry name" value="GHMP_kinase_N_dom"/>
</dbReference>
<organism evidence="8 9">
    <name type="scientific">Ruminiclostridium hungatei</name>
    <name type="common">Clostridium hungatei</name>
    <dbReference type="NCBI Taxonomy" id="48256"/>
    <lineage>
        <taxon>Bacteria</taxon>
        <taxon>Bacillati</taxon>
        <taxon>Bacillota</taxon>
        <taxon>Clostridia</taxon>
        <taxon>Eubacteriales</taxon>
        <taxon>Oscillospiraceae</taxon>
        <taxon>Ruminiclostridium</taxon>
    </lineage>
</organism>
<dbReference type="Pfam" id="PF00288">
    <property type="entry name" value="GHMP_kinases_N"/>
    <property type="match status" value="1"/>
</dbReference>
<dbReference type="PIRSF" id="PIRSF036406">
    <property type="entry name" value="Hept_kin"/>
    <property type="match status" value="1"/>
</dbReference>
<dbReference type="SUPFAM" id="SSF54211">
    <property type="entry name" value="Ribosomal protein S5 domain 2-like"/>
    <property type="match status" value="1"/>
</dbReference>